<dbReference type="GO" id="GO:0008168">
    <property type="term" value="F:methyltransferase activity"/>
    <property type="evidence" value="ECO:0007669"/>
    <property type="project" value="UniProtKB-KW"/>
</dbReference>
<dbReference type="InterPro" id="IPR050237">
    <property type="entry name" value="ATP-dep_AMP-bd_enzyme"/>
</dbReference>
<proteinExistence type="predicted"/>
<reference evidence="3" key="1">
    <citation type="submission" date="2020-11" db="EMBL/GenBank/DDBJ databases">
        <title>Sequencing the genomes of 1000 actinobacteria strains.</title>
        <authorList>
            <person name="Klenk H.-P."/>
        </authorList>
    </citation>
    <scope>NUCLEOTIDE SEQUENCE</scope>
    <source>
        <strain evidence="3">DSM 43175</strain>
    </source>
</reference>
<comment type="caution">
    <text evidence="3">The sequence shown here is derived from an EMBL/GenBank/DDBJ whole genome shotgun (WGS) entry which is preliminary data.</text>
</comment>
<keyword evidence="3" id="KW-0436">Ligase</keyword>
<feature type="compositionally biased region" description="Low complexity" evidence="1">
    <location>
        <begin position="502"/>
        <end position="511"/>
    </location>
</feature>
<dbReference type="GO" id="GO:0016878">
    <property type="term" value="F:acid-thiol ligase activity"/>
    <property type="evidence" value="ECO:0007669"/>
    <property type="project" value="UniProtKB-ARBA"/>
</dbReference>
<dbReference type="Pfam" id="PF00501">
    <property type="entry name" value="AMP-binding"/>
    <property type="match status" value="1"/>
</dbReference>
<dbReference type="EMBL" id="JADOUA010000001">
    <property type="protein sequence ID" value="MBG6085945.1"/>
    <property type="molecule type" value="Genomic_DNA"/>
</dbReference>
<dbReference type="InterPro" id="IPR045851">
    <property type="entry name" value="AMP-bd_C_sf"/>
</dbReference>
<feature type="region of interest" description="Disordered" evidence="1">
    <location>
        <begin position="75"/>
        <end position="142"/>
    </location>
</feature>
<dbReference type="Gene3D" id="3.40.50.12780">
    <property type="entry name" value="N-terminal domain of ligase-like"/>
    <property type="match status" value="1"/>
</dbReference>
<protein>
    <submittedName>
        <fullName evidence="3">Acyl-CoA synthetase (AMP-forming)/AMP-acid ligase II/SAM-dependent methyltransferase</fullName>
    </submittedName>
</protein>
<dbReference type="SUPFAM" id="SSF56801">
    <property type="entry name" value="Acetyl-CoA synthetase-like"/>
    <property type="match status" value="1"/>
</dbReference>
<evidence type="ECO:0000256" key="1">
    <source>
        <dbReference type="SAM" id="MobiDB-lite"/>
    </source>
</evidence>
<keyword evidence="4" id="KW-1185">Reference proteome</keyword>
<evidence type="ECO:0000313" key="4">
    <source>
        <dbReference type="Proteomes" id="UP000614047"/>
    </source>
</evidence>
<feature type="domain" description="AMP-dependent synthetase/ligase" evidence="2">
    <location>
        <begin position="12"/>
        <end position="312"/>
    </location>
</feature>
<dbReference type="Gene3D" id="1.10.10.10">
    <property type="entry name" value="Winged helix-like DNA-binding domain superfamily/Winged helix DNA-binding domain"/>
    <property type="match status" value="1"/>
</dbReference>
<dbReference type="InterPro" id="IPR036388">
    <property type="entry name" value="WH-like_DNA-bd_sf"/>
</dbReference>
<feature type="compositionally biased region" description="Low complexity" evidence="1">
    <location>
        <begin position="518"/>
        <end position="528"/>
    </location>
</feature>
<dbReference type="PANTHER" id="PTHR43767:SF1">
    <property type="entry name" value="NONRIBOSOMAL PEPTIDE SYNTHASE PES1 (EUROFUNG)-RELATED"/>
    <property type="match status" value="1"/>
</dbReference>
<gene>
    <name evidence="3" type="ORF">IW256_000058</name>
</gene>
<keyword evidence="3" id="KW-0808">Transferase</keyword>
<accession>A0A931D965</accession>
<dbReference type="InterPro" id="IPR029063">
    <property type="entry name" value="SAM-dependent_MTases_sf"/>
</dbReference>
<dbReference type="InterPro" id="IPR000873">
    <property type="entry name" value="AMP-dep_synth/lig_dom"/>
</dbReference>
<dbReference type="Gene3D" id="3.40.50.150">
    <property type="entry name" value="Vaccinia Virus protein VP39"/>
    <property type="match status" value="1"/>
</dbReference>
<evidence type="ECO:0000313" key="3">
    <source>
        <dbReference type="EMBL" id="MBG6085945.1"/>
    </source>
</evidence>
<dbReference type="PANTHER" id="PTHR43767">
    <property type="entry name" value="LONG-CHAIN-FATTY-ACID--COA LIGASE"/>
    <property type="match status" value="1"/>
</dbReference>
<feature type="compositionally biased region" description="Pro residues" evidence="1">
    <location>
        <begin position="102"/>
        <end position="114"/>
    </location>
</feature>
<sequence>MLAEAAAGTDAELAAALRAARVGPGEPIALVGENGPRWLAAYWTLLAAGAAPLLADAAAPDAEVRRLLETAGGTRTLRVGGEAALTGEPPSPEPSARAPSSGPGPSPSCGPAPSPSGGASPAADGGGKVLIPTSGSTGVPKLVSRSRASLDAEGRRHARWAALTPADVIALPLPLWHAYALGWAHAAAVAGAALHPAPPAALGRCAELINAGATVLPLVPATARLLAARAPRSIAPGHRLRLIMVGAGPVTAELDRRFTEVLGLGLARNYGSTETGALFSGAPGAPAGVVGWPLEGVEYRIDQGELHVRVDGGGWRAMGDLVEEGPGGVRVIGRRTRAVRRGDRWVAPDEVEQVLRRHGSVVEARVSAGPAGTLVADVVTTRAAAGPAGALRDHAAAELAPSKVPDRILPVGDVARTAVGKPAAARPLTPDTGALAEAAQAYKRSELLFALDRLGLLERLARSPATPEAAAAELGLDRGACQELLGAAEAAGLLRPAGTGTAPDAPGEPGAHGPPGDPGSADGDPAPAGLDESVAALIALEERLARTWVTRDALADVARNGIAGRRFDRTPPDPEAAAAYRNAMHSPAAWRRSRLGLGLARQRPGHRLLEITSGPGRYARSARGAATTLLRVGALAGADADPDPPRGEFDLVVVCNAVHLPGPGSDLETLARLLAPGGTLLIDDVFLDAPGGPPPAIRLDWLTHGGCWWPTEAGLAAGLARAGLTPGRTVHAGSPAATLALAHAGPRAVRMAARTAARTEEEEVPS</sequence>
<organism evidence="3 4">
    <name type="scientific">Actinomadura viridis</name>
    <dbReference type="NCBI Taxonomy" id="58110"/>
    <lineage>
        <taxon>Bacteria</taxon>
        <taxon>Bacillati</taxon>
        <taxon>Actinomycetota</taxon>
        <taxon>Actinomycetes</taxon>
        <taxon>Streptosporangiales</taxon>
        <taxon>Thermomonosporaceae</taxon>
        <taxon>Actinomadura</taxon>
    </lineage>
</organism>
<dbReference type="Proteomes" id="UP000614047">
    <property type="component" value="Unassembled WGS sequence"/>
</dbReference>
<dbReference type="InterPro" id="IPR042099">
    <property type="entry name" value="ANL_N_sf"/>
</dbReference>
<dbReference type="RefSeq" id="WP_197009010.1">
    <property type="nucleotide sequence ID" value="NZ_BAABES010000014.1"/>
</dbReference>
<evidence type="ECO:0000259" key="2">
    <source>
        <dbReference type="Pfam" id="PF00501"/>
    </source>
</evidence>
<dbReference type="Gene3D" id="3.30.300.30">
    <property type="match status" value="1"/>
</dbReference>
<dbReference type="SUPFAM" id="SSF53335">
    <property type="entry name" value="S-adenosyl-L-methionine-dependent methyltransferases"/>
    <property type="match status" value="1"/>
</dbReference>
<dbReference type="AlphaFoldDB" id="A0A931D965"/>
<dbReference type="GO" id="GO:0032259">
    <property type="term" value="P:methylation"/>
    <property type="evidence" value="ECO:0007669"/>
    <property type="project" value="UniProtKB-KW"/>
</dbReference>
<feature type="region of interest" description="Disordered" evidence="1">
    <location>
        <begin position="495"/>
        <end position="528"/>
    </location>
</feature>
<name>A0A931D965_9ACTN</name>
<keyword evidence="3" id="KW-0489">Methyltransferase</keyword>